<feature type="chain" id="PRO_5011766405" description="Tetratricopeptide repeat-containing protein" evidence="1">
    <location>
        <begin position="21"/>
        <end position="312"/>
    </location>
</feature>
<proteinExistence type="predicted"/>
<dbReference type="RefSeq" id="WP_091220968.1">
    <property type="nucleotide sequence ID" value="NZ_FOCL01000018.1"/>
</dbReference>
<gene>
    <name evidence="2" type="ORF">SAMN05192574_11831</name>
</gene>
<dbReference type="OrthoDB" id="1164858at2"/>
<dbReference type="Pfam" id="PF20329">
    <property type="entry name" value="DUF6624"/>
    <property type="match status" value="1"/>
</dbReference>
<keyword evidence="3" id="KW-1185">Reference proteome</keyword>
<evidence type="ECO:0000313" key="3">
    <source>
        <dbReference type="Proteomes" id="UP000198942"/>
    </source>
</evidence>
<reference evidence="3" key="1">
    <citation type="submission" date="2016-10" db="EMBL/GenBank/DDBJ databases">
        <authorList>
            <person name="Varghese N."/>
            <person name="Submissions S."/>
        </authorList>
    </citation>
    <scope>NUCLEOTIDE SEQUENCE [LARGE SCALE GENOMIC DNA]</scope>
    <source>
        <strain evidence="3">Gh-48</strain>
    </source>
</reference>
<evidence type="ECO:0000256" key="1">
    <source>
        <dbReference type="SAM" id="SignalP"/>
    </source>
</evidence>
<dbReference type="Proteomes" id="UP000198942">
    <property type="component" value="Unassembled WGS sequence"/>
</dbReference>
<accession>A0A1H8U5C7</accession>
<dbReference type="AlphaFoldDB" id="A0A1H8U5C7"/>
<protein>
    <recommendedName>
        <fullName evidence="4">Tetratricopeptide repeat-containing protein</fullName>
    </recommendedName>
</protein>
<dbReference type="InterPro" id="IPR046732">
    <property type="entry name" value="DUF6624"/>
</dbReference>
<evidence type="ECO:0000313" key="2">
    <source>
        <dbReference type="EMBL" id="SEO98480.1"/>
    </source>
</evidence>
<sequence>MKYKLYLIGLALLISGDIFAQTGPPPAYFQLVKKANTLFQKKEYQQSASAYSAAFNTFNGRAILNDRYNAACAWARSGKADSAFFHLFKVANAGKYADDQHLAIDSDLASIHKDSRWADLMTIVRNNKTALEAQYNLPVKKQLEDIFASDQYYRRKADSMQNRFGFKSPQMQSLLDSMKTQDKINLQKTTAILDKYGWLGPDKVGNIANLALFAVIVHADLPTMEKYFPLLKDAADKNATSKGNLALLQDKIESARYHYQTYGTQLDKDEKTNKFSFVPIKDKEHVNERRDAVGLPPIEAYAKQWGITSLLN</sequence>
<organism evidence="2 3">
    <name type="scientific">Mucilaginibacter gossypiicola</name>
    <dbReference type="NCBI Taxonomy" id="551995"/>
    <lineage>
        <taxon>Bacteria</taxon>
        <taxon>Pseudomonadati</taxon>
        <taxon>Bacteroidota</taxon>
        <taxon>Sphingobacteriia</taxon>
        <taxon>Sphingobacteriales</taxon>
        <taxon>Sphingobacteriaceae</taxon>
        <taxon>Mucilaginibacter</taxon>
    </lineage>
</organism>
<name>A0A1H8U5C7_9SPHI</name>
<feature type="signal peptide" evidence="1">
    <location>
        <begin position="1"/>
        <end position="20"/>
    </location>
</feature>
<dbReference type="EMBL" id="FOCL01000018">
    <property type="protein sequence ID" value="SEO98480.1"/>
    <property type="molecule type" value="Genomic_DNA"/>
</dbReference>
<evidence type="ECO:0008006" key="4">
    <source>
        <dbReference type="Google" id="ProtNLM"/>
    </source>
</evidence>
<keyword evidence="1" id="KW-0732">Signal</keyword>
<dbReference type="STRING" id="551995.SAMN05192574_11831"/>